<protein>
    <recommendedName>
        <fullName evidence="4">No apical meristem-associated C-terminal domain-containing protein</fullName>
    </recommendedName>
</protein>
<evidence type="ECO:0000313" key="3">
    <source>
        <dbReference type="Proteomes" id="UP000032141"/>
    </source>
</evidence>
<organism evidence="2 3">
    <name type="scientific">Brassica oleracea var. oleracea</name>
    <dbReference type="NCBI Taxonomy" id="109376"/>
    <lineage>
        <taxon>Eukaryota</taxon>
        <taxon>Viridiplantae</taxon>
        <taxon>Streptophyta</taxon>
        <taxon>Embryophyta</taxon>
        <taxon>Tracheophyta</taxon>
        <taxon>Spermatophyta</taxon>
        <taxon>Magnoliopsida</taxon>
        <taxon>eudicotyledons</taxon>
        <taxon>Gunneridae</taxon>
        <taxon>Pentapetalae</taxon>
        <taxon>rosids</taxon>
        <taxon>malvids</taxon>
        <taxon>Brassicales</taxon>
        <taxon>Brassicaceae</taxon>
        <taxon>Brassiceae</taxon>
        <taxon>Brassica</taxon>
    </lineage>
</organism>
<evidence type="ECO:0000256" key="1">
    <source>
        <dbReference type="SAM" id="MobiDB-lite"/>
    </source>
</evidence>
<accession>A0A0D3E262</accession>
<feature type="region of interest" description="Disordered" evidence="1">
    <location>
        <begin position="66"/>
        <end position="126"/>
    </location>
</feature>
<dbReference type="HOGENOM" id="CLU_012390_5_1_1"/>
<dbReference type="Proteomes" id="UP000032141">
    <property type="component" value="Chromosome C9"/>
</dbReference>
<proteinExistence type="predicted"/>
<dbReference type="PANTHER" id="PTHR47150:SF5">
    <property type="entry name" value="OS07G0546750 PROTEIN"/>
    <property type="match status" value="1"/>
</dbReference>
<evidence type="ECO:0000313" key="2">
    <source>
        <dbReference type="EnsemblPlants" id="Bo9g018130.1"/>
    </source>
</evidence>
<dbReference type="STRING" id="109376.A0A0D3E262"/>
<evidence type="ECO:0008006" key="4">
    <source>
        <dbReference type="Google" id="ProtNLM"/>
    </source>
</evidence>
<reference evidence="2 3" key="1">
    <citation type="journal article" date="2014" name="Genome Biol.">
        <title>Transcriptome and methylome profiling reveals relics of genome dominance in the mesopolyploid Brassica oleracea.</title>
        <authorList>
            <person name="Parkin I.A."/>
            <person name="Koh C."/>
            <person name="Tang H."/>
            <person name="Robinson S.J."/>
            <person name="Kagale S."/>
            <person name="Clarke W.E."/>
            <person name="Town C.D."/>
            <person name="Nixon J."/>
            <person name="Krishnakumar V."/>
            <person name="Bidwell S.L."/>
            <person name="Denoeud F."/>
            <person name="Belcram H."/>
            <person name="Links M.G."/>
            <person name="Just J."/>
            <person name="Clarke C."/>
            <person name="Bender T."/>
            <person name="Huebert T."/>
            <person name="Mason A.S."/>
            <person name="Pires J.C."/>
            <person name="Barker G."/>
            <person name="Moore J."/>
            <person name="Walley P.G."/>
            <person name="Manoli S."/>
            <person name="Batley J."/>
            <person name="Edwards D."/>
            <person name="Nelson M.N."/>
            <person name="Wang X."/>
            <person name="Paterson A.H."/>
            <person name="King G."/>
            <person name="Bancroft I."/>
            <person name="Chalhoub B."/>
            <person name="Sharpe A.G."/>
        </authorList>
    </citation>
    <scope>NUCLEOTIDE SEQUENCE</scope>
    <source>
        <strain evidence="2 3">cv. TO1000</strain>
    </source>
</reference>
<sequence length="373" mass="42164">PVVGNEQRLGAFWSRIAAYFAASQKVEGCDRRELMHCKQWWQKINDIMCKFYGSYEAATREKTGGQNETDKWCELSSSKHGGSSKKRKLDDGAQSSASHLSKSKTSEADEGNTRPPGVKASKARGKKTVEGNGLSEFQSIETPTYLGNLFRRRFRMNKPLFMHIVDRLSNEVSFFRQKKDGLGRLGLSTLQKCTTTIRVLAYGSALDAVDEYLRLGSTTTLLCVENFVEAKINLFGDEYLRRSTPGDLQRLLHIGELRGFSRMIGIIDCMHWEWKNCLTAWKGQYSRGSGKPTIVLEAVASYDLWIWHTFFGPPGTLNDINVLDRSPVFDNIINGQAPQVNFSVNGREYHLAYYLTDGIYPKWATFIQSIPIP</sequence>
<dbReference type="EnsemblPlants" id="Bo9g018130.1">
    <property type="protein sequence ID" value="Bo9g018130.1"/>
    <property type="gene ID" value="Bo9g018130"/>
</dbReference>
<dbReference type="Gramene" id="Bo9g018130.1">
    <property type="protein sequence ID" value="Bo9g018130.1"/>
    <property type="gene ID" value="Bo9g018130"/>
</dbReference>
<reference evidence="2" key="2">
    <citation type="submission" date="2015-03" db="UniProtKB">
        <authorList>
            <consortium name="EnsemblPlants"/>
        </authorList>
    </citation>
    <scope>IDENTIFICATION</scope>
</reference>
<name>A0A0D3E262_BRAOL</name>
<dbReference type="Pfam" id="PF04827">
    <property type="entry name" value="Plant_tran"/>
    <property type="match status" value="1"/>
</dbReference>
<keyword evidence="3" id="KW-1185">Reference proteome</keyword>
<dbReference type="InterPro" id="IPR006912">
    <property type="entry name" value="Harbinger_derived_prot"/>
</dbReference>
<dbReference type="AlphaFoldDB" id="A0A0D3E262"/>
<dbReference type="PANTHER" id="PTHR47150">
    <property type="entry name" value="OS12G0169200 PROTEIN"/>
    <property type="match status" value="1"/>
</dbReference>